<evidence type="ECO:0000259" key="2">
    <source>
        <dbReference type="Pfam" id="PF24800"/>
    </source>
</evidence>
<name>A0ABR4FYK7_9EURO</name>
<keyword evidence="1" id="KW-0812">Transmembrane</keyword>
<comment type="caution">
    <text evidence="3">The sequence shown here is derived from an EMBL/GenBank/DDBJ whole genome shotgun (WGS) entry which is preliminary data.</text>
</comment>
<feature type="transmembrane region" description="Helical" evidence="1">
    <location>
        <begin position="6"/>
        <end position="26"/>
    </location>
</feature>
<feature type="transmembrane region" description="Helical" evidence="1">
    <location>
        <begin position="85"/>
        <end position="103"/>
    </location>
</feature>
<evidence type="ECO:0000313" key="3">
    <source>
        <dbReference type="EMBL" id="KAL2788359.1"/>
    </source>
</evidence>
<dbReference type="PANTHER" id="PTHR42109">
    <property type="entry name" value="UNPLACED GENOMIC SCAFFOLD UM_SCAF_CONTIG_1.265, WHOLE GENOME SHOTGUN SEQUENCE"/>
    <property type="match status" value="1"/>
</dbReference>
<organism evidence="3 4">
    <name type="scientific">Aspergillus keveii</name>
    <dbReference type="NCBI Taxonomy" id="714993"/>
    <lineage>
        <taxon>Eukaryota</taxon>
        <taxon>Fungi</taxon>
        <taxon>Dikarya</taxon>
        <taxon>Ascomycota</taxon>
        <taxon>Pezizomycotina</taxon>
        <taxon>Eurotiomycetes</taxon>
        <taxon>Eurotiomycetidae</taxon>
        <taxon>Eurotiales</taxon>
        <taxon>Aspergillaceae</taxon>
        <taxon>Aspergillus</taxon>
        <taxon>Aspergillus subgen. Nidulantes</taxon>
    </lineage>
</organism>
<feature type="transmembrane region" description="Helical" evidence="1">
    <location>
        <begin position="190"/>
        <end position="211"/>
    </location>
</feature>
<accession>A0ABR4FYK7</accession>
<evidence type="ECO:0000256" key="1">
    <source>
        <dbReference type="SAM" id="Phobius"/>
    </source>
</evidence>
<feature type="transmembrane region" description="Helical" evidence="1">
    <location>
        <begin position="231"/>
        <end position="250"/>
    </location>
</feature>
<reference evidence="3 4" key="1">
    <citation type="submission" date="2024-07" db="EMBL/GenBank/DDBJ databases">
        <title>Section-level genome sequencing and comparative genomics of Aspergillus sections Usti and Cavernicolus.</title>
        <authorList>
            <consortium name="Lawrence Berkeley National Laboratory"/>
            <person name="Nybo J.L."/>
            <person name="Vesth T.C."/>
            <person name="Theobald S."/>
            <person name="Frisvad J.C."/>
            <person name="Larsen T.O."/>
            <person name="Kjaerboelling I."/>
            <person name="Rothschild-Mancinelli K."/>
            <person name="Lyhne E.K."/>
            <person name="Kogle M.E."/>
            <person name="Barry K."/>
            <person name="Clum A."/>
            <person name="Na H."/>
            <person name="Ledsgaard L."/>
            <person name="Lin J."/>
            <person name="Lipzen A."/>
            <person name="Kuo A."/>
            <person name="Riley R."/>
            <person name="Mondo S."/>
            <person name="Labutti K."/>
            <person name="Haridas S."/>
            <person name="Pangalinan J."/>
            <person name="Salamov A.A."/>
            <person name="Simmons B.A."/>
            <person name="Magnuson J.K."/>
            <person name="Chen J."/>
            <person name="Drula E."/>
            <person name="Henrissat B."/>
            <person name="Wiebenga A."/>
            <person name="Lubbers R.J."/>
            <person name="Gomes A.C."/>
            <person name="Makela M.R."/>
            <person name="Stajich J."/>
            <person name="Grigoriev I.V."/>
            <person name="Mortensen U.H."/>
            <person name="De Vries R.P."/>
            <person name="Baker S.E."/>
            <person name="Andersen M.R."/>
        </authorList>
    </citation>
    <scope>NUCLEOTIDE SEQUENCE [LARGE SCALE GENOMIC DNA]</scope>
    <source>
        <strain evidence="3 4">CBS 209.92</strain>
    </source>
</reference>
<keyword evidence="1" id="KW-0472">Membrane</keyword>
<dbReference type="Pfam" id="PF24800">
    <property type="entry name" value="DUF7702"/>
    <property type="match status" value="1"/>
</dbReference>
<feature type="transmembrane region" description="Helical" evidence="1">
    <location>
        <begin position="124"/>
        <end position="146"/>
    </location>
</feature>
<dbReference type="Proteomes" id="UP001610563">
    <property type="component" value="Unassembled WGS sequence"/>
</dbReference>
<proteinExistence type="predicted"/>
<feature type="transmembrane region" description="Helical" evidence="1">
    <location>
        <begin position="152"/>
        <end position="178"/>
    </location>
</feature>
<dbReference type="InterPro" id="IPR056119">
    <property type="entry name" value="DUF7702"/>
</dbReference>
<protein>
    <recommendedName>
        <fullName evidence="2">DUF7702 domain-containing protein</fullName>
    </recommendedName>
</protein>
<evidence type="ECO:0000313" key="4">
    <source>
        <dbReference type="Proteomes" id="UP001610563"/>
    </source>
</evidence>
<keyword evidence="4" id="KW-1185">Reference proteome</keyword>
<keyword evidence="1" id="KW-1133">Transmembrane helix</keyword>
<dbReference type="EMBL" id="JBFTWV010000080">
    <property type="protein sequence ID" value="KAL2788359.1"/>
    <property type="molecule type" value="Genomic_DNA"/>
</dbReference>
<sequence length="263" mass="29418">MLEGNCYFAVGDLAIFSTIQIVQFVVRFTQERRYWHHDRRRSFGWCFTHSWWGMIGMLSQLRIAGSAMLISRPEPTKPILIAETVLQGIGLSFLLFEVSLILLRSGQSGRTGPGNSRHPTHLRFTLHFFRFPAIISMILILVGRTINIRACTIIGVVGIVAFVLTLALVWCVVLGLVAKSHELLPVAGQRAVLVVLASLPFLTLRAAYFLLAEYPSKYEGVGEYAKFMGEVELMMELIAVVLLIVARTVVEPLWAALPETTLF</sequence>
<dbReference type="PANTHER" id="PTHR42109:SF2">
    <property type="entry name" value="INTEGRAL MEMBRANE PROTEIN"/>
    <property type="match status" value="1"/>
</dbReference>
<feature type="transmembrane region" description="Helical" evidence="1">
    <location>
        <begin position="46"/>
        <end position="65"/>
    </location>
</feature>
<feature type="domain" description="DUF7702" evidence="2">
    <location>
        <begin position="49"/>
        <end position="245"/>
    </location>
</feature>
<gene>
    <name evidence="3" type="ORF">BJX66DRAFT_260898</name>
</gene>